<keyword evidence="1" id="KW-1133">Transmembrane helix</keyword>
<organism evidence="2 3">
    <name type="scientific">Xanthomonas campestris pv. phaseoli</name>
    <dbReference type="NCBI Taxonomy" id="317013"/>
    <lineage>
        <taxon>Bacteria</taxon>
        <taxon>Pseudomonadati</taxon>
        <taxon>Pseudomonadota</taxon>
        <taxon>Gammaproteobacteria</taxon>
        <taxon>Lysobacterales</taxon>
        <taxon>Lysobacteraceae</taxon>
        <taxon>Xanthomonas</taxon>
    </lineage>
</organism>
<evidence type="ECO:0000313" key="3">
    <source>
        <dbReference type="Proteomes" id="UP000234345"/>
    </source>
</evidence>
<evidence type="ECO:0000313" key="2">
    <source>
        <dbReference type="EMBL" id="SOO26379.1"/>
    </source>
</evidence>
<gene>
    <name evidence="2" type="ORF">XFF6991_540039</name>
</gene>
<evidence type="ECO:0000256" key="1">
    <source>
        <dbReference type="SAM" id="Phobius"/>
    </source>
</evidence>
<feature type="transmembrane region" description="Helical" evidence="1">
    <location>
        <begin position="66"/>
        <end position="85"/>
    </location>
</feature>
<dbReference type="Proteomes" id="UP000234345">
    <property type="component" value="Unassembled WGS sequence"/>
</dbReference>
<keyword evidence="1" id="KW-0812">Transmembrane</keyword>
<accession>A0A7Z7J2Z0</accession>
<reference evidence="2 3" key="1">
    <citation type="submission" date="2017-10" db="EMBL/GenBank/DDBJ databases">
        <authorList>
            <person name="Regsiter A."/>
            <person name="William W."/>
        </authorList>
    </citation>
    <scope>NUCLEOTIDE SEQUENCE [LARGE SCALE GENOMIC DNA]</scope>
    <source>
        <strain evidence="2 3">CFBP6991</strain>
    </source>
</reference>
<sequence length="773" mass="84531">MFAALGIGRPPISKLAADSQFPQRHQPCSRFAVSATGIVAADSFLTEPMPSLRDRFQRWPRPWRRAVGIVLALYALYLLAGNLYLNTPLFDASTNRQPHKFTMQTGPALTLFPGEVIAWNVRMRGQANRTVYVFHADRAHARIALLALFRREVRLPWLHATGVSAEVETSDTPIPPPPRGNQGWTLRFDAITSNSIRSARLGKLLIAGQGHGKVGFLKQLKGGPSELFPSEAGFTDAVVSYDGVQVFNGAQLDAQFQFPRHYRDQAPGLRKLGITAARLQLKANSVALKIDTGAPHVDIGSGPSAARVEADIRLASGALQPGSRAVWRLPLLAGVGATDRGMLALQLDVAQDIRVQARLPRDEKTGSELHADLRIAGRSVPFEQPAQLLPRLSGQARGRWKFESLNWIAELFVRKPWFQLEGGGLVEADLRLVQGRLSAGSTLDIPRVEAVAQVFDTRLAGVAKAHGRIDDAATAQAHLDVSIPTFKAAPRDAPKQLLLDGRDLQLAMHGDAELARLSDTLKAQLRFSDARVPDLTAYNRYLPGNNVRLLGGRGSLTGDVALNASGEVGNGHANLRGQGAHLALAGVQMRGDAELQATLQRADFKNKFFDLSGTRIRLRNMRVGDEGADAHWWGDLQVGAGTIQAEAPFQVDADAALRLRDIAPLLSVFAQRADYPRWVLGLLDSGELDATGRVRWRKQQVLIDDLHAENARLSLRARLALNDAQRRGDLYLRWGVLGAGIELDGKQRQWHLAGAREWYDARPGLLPPVSKTK</sequence>
<dbReference type="EMBL" id="OCZC01000082">
    <property type="protein sequence ID" value="SOO26379.1"/>
    <property type="molecule type" value="Genomic_DNA"/>
</dbReference>
<name>A0A7Z7J2Z0_XANCH</name>
<proteinExistence type="predicted"/>
<keyword evidence="1" id="KW-0472">Membrane</keyword>
<comment type="caution">
    <text evidence="2">The sequence shown here is derived from an EMBL/GenBank/DDBJ whole genome shotgun (WGS) entry which is preliminary data.</text>
</comment>
<protein>
    <submittedName>
        <fullName evidence="2">Uncharacterized protein</fullName>
    </submittedName>
</protein>
<dbReference type="AlphaFoldDB" id="A0A7Z7J2Z0"/>